<protein>
    <submittedName>
        <fullName evidence="1">Uncharacterized protein</fullName>
    </submittedName>
</protein>
<evidence type="ECO:0000313" key="1">
    <source>
        <dbReference type="EMBL" id="RKO95370.1"/>
    </source>
</evidence>
<dbReference type="Proteomes" id="UP000268535">
    <property type="component" value="Unassembled WGS sequence"/>
</dbReference>
<reference evidence="2" key="1">
    <citation type="journal article" date="2018" name="Nat. Microbiol.">
        <title>Leveraging single-cell genomics to expand the fungal tree of life.</title>
        <authorList>
            <person name="Ahrendt S.R."/>
            <person name="Quandt C.A."/>
            <person name="Ciobanu D."/>
            <person name="Clum A."/>
            <person name="Salamov A."/>
            <person name="Andreopoulos B."/>
            <person name="Cheng J.F."/>
            <person name="Woyke T."/>
            <person name="Pelin A."/>
            <person name="Henrissat B."/>
            <person name="Reynolds N.K."/>
            <person name="Benny G.L."/>
            <person name="Smith M.E."/>
            <person name="James T.Y."/>
            <person name="Grigoriev I.V."/>
        </authorList>
    </citation>
    <scope>NUCLEOTIDE SEQUENCE [LARGE SCALE GENOMIC DNA]</scope>
    <source>
        <strain evidence="2">ATCC 52028</strain>
    </source>
</reference>
<proteinExistence type="predicted"/>
<evidence type="ECO:0000313" key="2">
    <source>
        <dbReference type="Proteomes" id="UP000268535"/>
    </source>
</evidence>
<dbReference type="EMBL" id="ML011999">
    <property type="protein sequence ID" value="RKO95370.1"/>
    <property type="molecule type" value="Genomic_DNA"/>
</dbReference>
<sequence>MVPKSVPEHAIEMSVNLQKVLKFDKPARCFIADTDTDADVDADTDTDAGAVGEMVTSMDLYFELLETFGLEMDDTRHLARDFHSGREAADWIASRLEMQKRLVV</sequence>
<organism evidence="1 2">
    <name type="scientific">Caulochytrium protostelioides</name>
    <dbReference type="NCBI Taxonomy" id="1555241"/>
    <lineage>
        <taxon>Eukaryota</taxon>
        <taxon>Fungi</taxon>
        <taxon>Fungi incertae sedis</taxon>
        <taxon>Chytridiomycota</taxon>
        <taxon>Chytridiomycota incertae sedis</taxon>
        <taxon>Chytridiomycetes</taxon>
        <taxon>Caulochytriales</taxon>
        <taxon>Caulochytriaceae</taxon>
        <taxon>Caulochytrium</taxon>
    </lineage>
</organism>
<accession>A0A4P9WVF9</accession>
<name>A0A4P9WVF9_9FUNG</name>
<gene>
    <name evidence="1" type="ORF">CAUPRSCDRAFT_12931</name>
</gene>
<dbReference type="AlphaFoldDB" id="A0A4P9WVF9"/>